<keyword evidence="1" id="KW-0904">Protein phosphatase</keyword>
<evidence type="ECO:0000313" key="4">
    <source>
        <dbReference type="Proteomes" id="UP000011958"/>
    </source>
</evidence>
<dbReference type="EC" id="3.1.3.16" evidence="1"/>
<dbReference type="GeneID" id="19893787"/>
<keyword evidence="1" id="KW-0460">Magnesium</keyword>
<comment type="catalytic activity">
    <reaction evidence="1">
        <text>O-phospho-L-seryl-[protein] + H2O = L-seryl-[protein] + phosphate</text>
        <dbReference type="Rhea" id="RHEA:20629"/>
        <dbReference type="Rhea" id="RHEA-COMP:9863"/>
        <dbReference type="Rhea" id="RHEA-COMP:11604"/>
        <dbReference type="ChEBI" id="CHEBI:15377"/>
        <dbReference type="ChEBI" id="CHEBI:29999"/>
        <dbReference type="ChEBI" id="CHEBI:43474"/>
        <dbReference type="ChEBI" id="CHEBI:83421"/>
        <dbReference type="EC" id="3.1.3.16"/>
    </reaction>
</comment>
<dbReference type="PROSITE" id="PS51746">
    <property type="entry name" value="PPM_2"/>
    <property type="match status" value="1"/>
</dbReference>
<dbReference type="STRING" id="1069680.M7NWW3"/>
<keyword evidence="4" id="KW-1185">Reference proteome</keyword>
<dbReference type="PANTHER" id="PTHR12320:SF1">
    <property type="entry name" value="PROTEIN PHOSPHATASE PTC7 HOMOLOG"/>
    <property type="match status" value="1"/>
</dbReference>
<dbReference type="RefSeq" id="XP_007871946.1">
    <property type="nucleotide sequence ID" value="XM_007873755.1"/>
</dbReference>
<comment type="cofactor">
    <cofactor evidence="1">
        <name>Mn(2+)</name>
        <dbReference type="ChEBI" id="CHEBI:29035"/>
    </cofactor>
</comment>
<comment type="similarity">
    <text evidence="1">Belongs to the PP2C family.</text>
</comment>
<dbReference type="PANTHER" id="PTHR12320">
    <property type="entry name" value="PROTEIN PHOSPHATASE 2C"/>
    <property type="match status" value="1"/>
</dbReference>
<name>M7NWW3_PNEMU</name>
<dbReference type="Proteomes" id="UP000011958">
    <property type="component" value="Unassembled WGS sequence"/>
</dbReference>
<dbReference type="OrthoDB" id="60843at2759"/>
<dbReference type="SMART" id="SM00332">
    <property type="entry name" value="PP2Cc"/>
    <property type="match status" value="1"/>
</dbReference>
<dbReference type="AlphaFoldDB" id="M7NWW3"/>
<evidence type="ECO:0000259" key="2">
    <source>
        <dbReference type="PROSITE" id="PS51746"/>
    </source>
</evidence>
<evidence type="ECO:0000256" key="1">
    <source>
        <dbReference type="RuleBase" id="RU366020"/>
    </source>
</evidence>
<comment type="cofactor">
    <cofactor evidence="1">
        <name>Mg(2+)</name>
        <dbReference type="ChEBI" id="CHEBI:18420"/>
    </cofactor>
</comment>
<keyword evidence="1" id="KW-0378">Hydrolase</keyword>
<feature type="domain" description="PPM-type phosphatase" evidence="2">
    <location>
        <begin position="61"/>
        <end position="338"/>
    </location>
</feature>
<organism evidence="3 4">
    <name type="scientific">Pneumocystis murina (strain B123)</name>
    <name type="common">Mouse pneumocystis pneumonia agent</name>
    <name type="synonym">Pneumocystis carinii f. sp. muris</name>
    <dbReference type="NCBI Taxonomy" id="1069680"/>
    <lineage>
        <taxon>Eukaryota</taxon>
        <taxon>Fungi</taxon>
        <taxon>Dikarya</taxon>
        <taxon>Ascomycota</taxon>
        <taxon>Taphrinomycotina</taxon>
        <taxon>Pneumocystomycetes</taxon>
        <taxon>Pneumocystaceae</taxon>
        <taxon>Pneumocystis</taxon>
    </lineage>
</organism>
<dbReference type="EMBL" id="AFWA02000005">
    <property type="protein sequence ID" value="EMR11651.1"/>
    <property type="molecule type" value="Genomic_DNA"/>
</dbReference>
<comment type="catalytic activity">
    <reaction evidence="1">
        <text>O-phospho-L-threonyl-[protein] + H2O = L-threonyl-[protein] + phosphate</text>
        <dbReference type="Rhea" id="RHEA:47004"/>
        <dbReference type="Rhea" id="RHEA-COMP:11060"/>
        <dbReference type="Rhea" id="RHEA-COMP:11605"/>
        <dbReference type="ChEBI" id="CHEBI:15377"/>
        <dbReference type="ChEBI" id="CHEBI:30013"/>
        <dbReference type="ChEBI" id="CHEBI:43474"/>
        <dbReference type="ChEBI" id="CHEBI:61977"/>
        <dbReference type="EC" id="3.1.3.16"/>
    </reaction>
</comment>
<sequence>MPFFISFRKPLLNIVKAFSTRSFINQYLPVISVACSPGKKSQTSKIILSSLDNSWETLKKRIRNTSQIDWRFKNIQDSFFVSELKEIGGKKEIAVGIFDGVGGWETSNIDVKCFSWGISEKTENIFKEQTKKEDTIVEALKKGFEEVLMDKNIVGGGATVCLGQFYYEKGNIKIINLGDSGYSIYRNGILLFKSNIQTHFFNAPFQLSKIPLDLLKQSKEGGKTYLKNEVDDADIYNHDLKHGDVIVFATDGVLDNLFFENMEMIITKTLVNAGIWLKSGQNVLPYEGNISKDQLLVATQVSKHLVVSAKKIAQNTKIDTPFAQEARKHHFFYKGGYN</sequence>
<reference evidence="4" key="1">
    <citation type="journal article" date="2016" name="Nat. Commun.">
        <title>Genome analysis of three Pneumocystis species reveals adaptation mechanisms to life exclusively in mammalian hosts.</title>
        <authorList>
            <person name="Ma L."/>
            <person name="Chen Z."/>
            <person name="Huang D.W."/>
            <person name="Kutty G."/>
            <person name="Ishihara M."/>
            <person name="Wang H."/>
            <person name="Abouelleil A."/>
            <person name="Bishop L."/>
            <person name="Davey E."/>
            <person name="Deng R."/>
            <person name="Deng X."/>
            <person name="Fan L."/>
            <person name="Fantoni G."/>
            <person name="Fitzgerald M."/>
            <person name="Gogineni E."/>
            <person name="Goldberg J.M."/>
            <person name="Handley G."/>
            <person name="Hu X."/>
            <person name="Huber C."/>
            <person name="Jiao X."/>
            <person name="Jones K."/>
            <person name="Levin J.Z."/>
            <person name="Liu Y."/>
            <person name="Macdonald P."/>
            <person name="Melnikov A."/>
            <person name="Raley C."/>
            <person name="Sassi M."/>
            <person name="Sherman B.T."/>
            <person name="Song X."/>
            <person name="Sykes S."/>
            <person name="Tran B."/>
            <person name="Walsh L."/>
            <person name="Xia Y."/>
            <person name="Yang J."/>
            <person name="Young S."/>
            <person name="Zeng Q."/>
            <person name="Zheng X."/>
            <person name="Stephens R."/>
            <person name="Nusbaum C."/>
            <person name="Birren B.W."/>
            <person name="Azadi P."/>
            <person name="Lempicki R.A."/>
            <person name="Cuomo C.A."/>
            <person name="Kovacs J.A."/>
        </authorList>
    </citation>
    <scope>NUCLEOTIDE SEQUENCE [LARGE SCALE GENOMIC DNA]</scope>
    <source>
        <strain evidence="4">B123</strain>
    </source>
</reference>
<dbReference type="VEuPathDB" id="FungiDB:PNEG_00089"/>
<dbReference type="eggNOG" id="KOG1379">
    <property type="taxonomic scope" value="Eukaryota"/>
</dbReference>
<dbReference type="SUPFAM" id="SSF81606">
    <property type="entry name" value="PP2C-like"/>
    <property type="match status" value="1"/>
</dbReference>
<gene>
    <name evidence="3" type="ORF">PNEG_00089</name>
</gene>
<comment type="caution">
    <text evidence="3">The sequence shown here is derived from an EMBL/GenBank/DDBJ whole genome shotgun (WGS) entry which is preliminary data.</text>
</comment>
<evidence type="ECO:0000313" key="3">
    <source>
        <dbReference type="EMBL" id="EMR11651.1"/>
    </source>
</evidence>
<dbReference type="GO" id="GO:0046872">
    <property type="term" value="F:metal ion binding"/>
    <property type="evidence" value="ECO:0007669"/>
    <property type="project" value="UniProtKB-UniRule"/>
</dbReference>
<accession>M7NWW3</accession>
<dbReference type="OMA" id="ANTIAWM"/>
<keyword evidence="1" id="KW-0464">Manganese</keyword>
<dbReference type="InterPro" id="IPR039123">
    <property type="entry name" value="PPTC7"/>
</dbReference>
<dbReference type="Gene3D" id="3.60.40.10">
    <property type="entry name" value="PPM-type phosphatase domain"/>
    <property type="match status" value="1"/>
</dbReference>
<dbReference type="InterPro" id="IPR036457">
    <property type="entry name" value="PPM-type-like_dom_sf"/>
</dbReference>
<proteinExistence type="inferred from homology"/>
<protein>
    <recommendedName>
        <fullName evidence="1">Protein phosphatase</fullName>
        <ecNumber evidence="1">3.1.3.16</ecNumber>
    </recommendedName>
</protein>
<dbReference type="InterPro" id="IPR001932">
    <property type="entry name" value="PPM-type_phosphatase-like_dom"/>
</dbReference>
<dbReference type="HOGENOM" id="CLU_029404_7_0_1"/>
<dbReference type="GO" id="GO:0004722">
    <property type="term" value="F:protein serine/threonine phosphatase activity"/>
    <property type="evidence" value="ECO:0007669"/>
    <property type="project" value="UniProtKB-EC"/>
</dbReference>
<keyword evidence="1" id="KW-0479">Metal-binding</keyword>